<dbReference type="PANTHER" id="PTHR33375:SF1">
    <property type="entry name" value="CHROMOSOME-PARTITIONING PROTEIN PARB-RELATED"/>
    <property type="match status" value="1"/>
</dbReference>
<comment type="function">
    <text evidence="4">Involved in chromosome partition. Localize to both poles of the predivisional cell following completion of DNA replication. Binds to the DNA origin of replication.</text>
</comment>
<dbReference type="RefSeq" id="WP_119738701.1">
    <property type="nucleotide sequence ID" value="NZ_QYUN01000002.1"/>
</dbReference>
<dbReference type="SMART" id="SM00470">
    <property type="entry name" value="ParB"/>
    <property type="match status" value="1"/>
</dbReference>
<evidence type="ECO:0000256" key="1">
    <source>
        <dbReference type="ARBA" id="ARBA00006295"/>
    </source>
</evidence>
<keyword evidence="3" id="KW-0238">DNA-binding</keyword>
<dbReference type="PANTHER" id="PTHR33375">
    <property type="entry name" value="CHROMOSOME-PARTITIONING PROTEIN PARB-RELATED"/>
    <property type="match status" value="1"/>
</dbReference>
<dbReference type="InterPro" id="IPR004437">
    <property type="entry name" value="ParB/RepB/Spo0J"/>
</dbReference>
<dbReference type="GO" id="GO:0007059">
    <property type="term" value="P:chromosome segregation"/>
    <property type="evidence" value="ECO:0007669"/>
    <property type="project" value="UniProtKB-KW"/>
</dbReference>
<gene>
    <name evidence="7" type="ORF">D3870_09830</name>
</gene>
<proteinExistence type="inferred from homology"/>
<dbReference type="InterPro" id="IPR041468">
    <property type="entry name" value="HTH_ParB/Spo0J"/>
</dbReference>
<dbReference type="InterPro" id="IPR050336">
    <property type="entry name" value="Chromosome_partition/occlusion"/>
</dbReference>
<keyword evidence="8" id="KW-1185">Reference proteome</keyword>
<dbReference type="Proteomes" id="UP000285190">
    <property type="component" value="Unassembled WGS sequence"/>
</dbReference>
<dbReference type="InterPro" id="IPR036086">
    <property type="entry name" value="ParB/Sulfiredoxin_sf"/>
</dbReference>
<feature type="region of interest" description="Disordered" evidence="5">
    <location>
        <begin position="535"/>
        <end position="557"/>
    </location>
</feature>
<organism evidence="7 8">
    <name type="scientific">Noviherbaspirillum cavernae</name>
    <dbReference type="NCBI Taxonomy" id="2320862"/>
    <lineage>
        <taxon>Bacteria</taxon>
        <taxon>Pseudomonadati</taxon>
        <taxon>Pseudomonadota</taxon>
        <taxon>Betaproteobacteria</taxon>
        <taxon>Burkholderiales</taxon>
        <taxon>Oxalobacteraceae</taxon>
        <taxon>Noviherbaspirillum</taxon>
    </lineage>
</organism>
<dbReference type="InterPro" id="IPR003115">
    <property type="entry name" value="ParB_N"/>
</dbReference>
<dbReference type="GO" id="GO:0003677">
    <property type="term" value="F:DNA binding"/>
    <property type="evidence" value="ECO:0007669"/>
    <property type="project" value="UniProtKB-KW"/>
</dbReference>
<evidence type="ECO:0000256" key="2">
    <source>
        <dbReference type="ARBA" id="ARBA00022829"/>
    </source>
</evidence>
<dbReference type="EMBL" id="QYUN01000002">
    <property type="protein sequence ID" value="RJG06272.1"/>
    <property type="molecule type" value="Genomic_DNA"/>
</dbReference>
<comment type="caution">
    <text evidence="7">The sequence shown here is derived from an EMBL/GenBank/DDBJ whole genome shotgun (WGS) entry which is preliminary data.</text>
</comment>
<dbReference type="FunFam" id="3.90.1530.30:FF:000001">
    <property type="entry name" value="Chromosome partitioning protein ParB"/>
    <property type="match status" value="1"/>
</dbReference>
<dbReference type="GO" id="GO:0005694">
    <property type="term" value="C:chromosome"/>
    <property type="evidence" value="ECO:0007669"/>
    <property type="project" value="TreeGrafter"/>
</dbReference>
<dbReference type="OrthoDB" id="9796891at2"/>
<evidence type="ECO:0000313" key="7">
    <source>
        <dbReference type="EMBL" id="RJG06272.1"/>
    </source>
</evidence>
<dbReference type="NCBIfam" id="TIGR00180">
    <property type="entry name" value="parB_part"/>
    <property type="match status" value="1"/>
</dbReference>
<feature type="region of interest" description="Disordered" evidence="5">
    <location>
        <begin position="376"/>
        <end position="404"/>
    </location>
</feature>
<comment type="similarity">
    <text evidence="1">Belongs to the ParB family.</text>
</comment>
<evidence type="ECO:0000313" key="8">
    <source>
        <dbReference type="Proteomes" id="UP000285190"/>
    </source>
</evidence>
<accession>A0A418X1D9</accession>
<dbReference type="Pfam" id="PF17762">
    <property type="entry name" value="HTH_ParB"/>
    <property type="match status" value="1"/>
</dbReference>
<dbReference type="FunFam" id="1.10.10.2830:FF:000001">
    <property type="entry name" value="Chromosome partitioning protein ParB"/>
    <property type="match status" value="1"/>
</dbReference>
<sequence>MTAVASNFSNPHFGNIPLACVIPSKTNPRKHFNEADLAELAESIKNHGLAQPILVRPLPTSEDMIDCVEIVAGERRYRASKLAGLESIPAIVRELTDVQALELQIIENLQRKDVHEIEEAEGYDQLMKQHGYTADKLADKVGKSRSYIYGRLKFCALSPSVREAFFDGKLSASTALLIARIPVESLQDQATEEIVNDGDPMSYRSAFEHIQLRYMLTLDRARFPIKDARLVADAGSCDACPKRTGNQPMVFKDVAADVCTDPNCFASKCRAHDNKVLAVAEKKGTPVYEGEEAKQFKKDTELVPADIPVWRFDRIADHTIEYKKAEDVLTQEQLPKPAAFVRIDGKVQAMYEETAMQAALEKACICESQEAHDARLEAERDQVAEAEEEAKQQASKAARERRERLAEDETAARIAAYRKVRETMQHGLSLEAWRLIAKELLLGDYYVSVPANELPEIYTWTGADEDALIAYVESATVGQLQLMLMDMVFGESLAIKAWALDEDDKVNLQDEKHQSFAALCDAATVDIDAVRSSLQQASEDKVSKPKKAKSKDSAKAAGIVPAPNVAWPFPTGTRGE</sequence>
<evidence type="ECO:0000256" key="3">
    <source>
        <dbReference type="ARBA" id="ARBA00023125"/>
    </source>
</evidence>
<evidence type="ECO:0000256" key="4">
    <source>
        <dbReference type="ARBA" id="ARBA00025472"/>
    </source>
</evidence>
<dbReference type="Pfam" id="PF02195">
    <property type="entry name" value="ParB_N"/>
    <property type="match status" value="1"/>
</dbReference>
<evidence type="ECO:0000256" key="5">
    <source>
        <dbReference type="SAM" id="MobiDB-lite"/>
    </source>
</evidence>
<dbReference type="Gene3D" id="1.10.10.2830">
    <property type="match status" value="1"/>
</dbReference>
<dbReference type="Gene3D" id="3.90.1530.30">
    <property type="match status" value="1"/>
</dbReference>
<feature type="domain" description="ParB-like N-terminal" evidence="6">
    <location>
        <begin position="14"/>
        <end position="109"/>
    </location>
</feature>
<reference evidence="7 8" key="1">
    <citation type="submission" date="2018-09" db="EMBL/GenBank/DDBJ databases">
        <authorList>
            <person name="Zhu H."/>
        </authorList>
    </citation>
    <scope>NUCLEOTIDE SEQUENCE [LARGE SCALE GENOMIC DNA]</scope>
    <source>
        <strain evidence="7 8">K2R10-39</strain>
    </source>
</reference>
<dbReference type="SUPFAM" id="SSF110849">
    <property type="entry name" value="ParB/Sulfiredoxin"/>
    <property type="match status" value="1"/>
</dbReference>
<name>A0A418X1D9_9BURK</name>
<dbReference type="CDD" id="cd16393">
    <property type="entry name" value="SPO0J_N"/>
    <property type="match status" value="1"/>
</dbReference>
<keyword evidence="2" id="KW-0159">Chromosome partition</keyword>
<protein>
    <submittedName>
        <fullName evidence="7">ParB/RepB/Spo0J family partition protein</fullName>
    </submittedName>
</protein>
<dbReference type="AlphaFoldDB" id="A0A418X1D9"/>
<evidence type="ECO:0000259" key="6">
    <source>
        <dbReference type="SMART" id="SM00470"/>
    </source>
</evidence>